<evidence type="ECO:0000313" key="2">
    <source>
        <dbReference type="EMBL" id="GLK79745.1"/>
    </source>
</evidence>
<proteinExistence type="predicted"/>
<dbReference type="Proteomes" id="UP001143309">
    <property type="component" value="Unassembled WGS sequence"/>
</dbReference>
<dbReference type="EMBL" id="BSFL01000002">
    <property type="protein sequence ID" value="GLK79745.1"/>
    <property type="molecule type" value="Genomic_DNA"/>
</dbReference>
<gene>
    <name evidence="2" type="ORF">GCM10008174_14860</name>
</gene>
<feature type="region of interest" description="Disordered" evidence="1">
    <location>
        <begin position="256"/>
        <end position="278"/>
    </location>
</feature>
<keyword evidence="3" id="KW-1185">Reference proteome</keyword>
<comment type="caution">
    <text evidence="2">The sequence shown here is derived from an EMBL/GenBank/DDBJ whole genome shotgun (WGS) entry which is preliminary data.</text>
</comment>
<protein>
    <recommendedName>
        <fullName evidence="4">Anti-sigma factor</fullName>
    </recommendedName>
</protein>
<feature type="compositionally biased region" description="Basic and acidic residues" evidence="1">
    <location>
        <begin position="264"/>
        <end position="278"/>
    </location>
</feature>
<evidence type="ECO:0000313" key="3">
    <source>
        <dbReference type="Proteomes" id="UP001143309"/>
    </source>
</evidence>
<evidence type="ECO:0008006" key="4">
    <source>
        <dbReference type="Google" id="ProtNLM"/>
    </source>
</evidence>
<dbReference type="RefSeq" id="WP_271200242.1">
    <property type="nucleotide sequence ID" value="NZ_BSFL01000002.1"/>
</dbReference>
<dbReference type="AlphaFoldDB" id="A0A9W6JPR0"/>
<name>A0A9W6JPR0_9HYPH</name>
<reference evidence="2" key="1">
    <citation type="journal article" date="2014" name="Int. J. Syst. Evol. Microbiol.">
        <title>Complete genome sequence of Corynebacterium casei LMG S-19264T (=DSM 44701T), isolated from a smear-ripened cheese.</title>
        <authorList>
            <consortium name="US DOE Joint Genome Institute (JGI-PGF)"/>
            <person name="Walter F."/>
            <person name="Albersmeier A."/>
            <person name="Kalinowski J."/>
            <person name="Ruckert C."/>
        </authorList>
    </citation>
    <scope>NUCLEOTIDE SEQUENCE</scope>
    <source>
        <strain evidence="2">VKM B-2748</strain>
    </source>
</reference>
<accession>A0A9W6JPR0</accession>
<reference evidence="2" key="2">
    <citation type="submission" date="2023-01" db="EMBL/GenBank/DDBJ databases">
        <authorList>
            <person name="Sun Q."/>
            <person name="Evtushenko L."/>
        </authorList>
    </citation>
    <scope>NUCLEOTIDE SEQUENCE</scope>
    <source>
        <strain evidence="2">VKM B-2748</strain>
    </source>
</reference>
<organism evidence="2 3">
    <name type="scientific">Methylopila turkensis</name>
    <dbReference type="NCBI Taxonomy" id="1437816"/>
    <lineage>
        <taxon>Bacteria</taxon>
        <taxon>Pseudomonadati</taxon>
        <taxon>Pseudomonadota</taxon>
        <taxon>Alphaproteobacteria</taxon>
        <taxon>Hyphomicrobiales</taxon>
        <taxon>Methylopilaceae</taxon>
        <taxon>Methylopila</taxon>
    </lineage>
</organism>
<sequence length="278" mass="28049">MDKTSVPDDRLAALADGELPADEASALRARIDRDAALADRFAVFVETRALLAPEPAAEAEAGLDRLAAAIRASGAEARRTPALSLIEGGLAPAQRQPAAARPGARPAARFRYATPALAASLALVVGGALGFAVGRGEAPGSGSAGDVVAALGDPAVTAAISTALERTPSGEAVSWSTSANTIKGAVSVIATHAVGQGVCREYEASVEGRAGGLVALGCRLSDGGWRTEIVARKAEAEGYAAASGASVVENALEAMGSAGPLSADDEKERIEARWSRRE</sequence>
<evidence type="ECO:0000256" key="1">
    <source>
        <dbReference type="SAM" id="MobiDB-lite"/>
    </source>
</evidence>